<evidence type="ECO:0000313" key="1">
    <source>
        <dbReference type="EMBL" id="KAL1122045.1"/>
    </source>
</evidence>
<protein>
    <submittedName>
        <fullName evidence="1">Uncharacterized protein</fullName>
    </submittedName>
</protein>
<dbReference type="AlphaFoldDB" id="A0ABD0Y3Q1"/>
<evidence type="ECO:0000313" key="2">
    <source>
        <dbReference type="Proteomes" id="UP001558652"/>
    </source>
</evidence>
<reference evidence="1 2" key="1">
    <citation type="submission" date="2024-07" db="EMBL/GenBank/DDBJ databases">
        <title>Chromosome-level genome assembly of the water stick insect Ranatra chinensis (Heteroptera: Nepidae).</title>
        <authorList>
            <person name="Liu X."/>
        </authorList>
    </citation>
    <scope>NUCLEOTIDE SEQUENCE [LARGE SCALE GENOMIC DNA]</scope>
    <source>
        <strain evidence="1">Cailab_2021Rc</strain>
        <tissue evidence="1">Muscle</tissue>
    </source>
</reference>
<sequence>MHRLRTLIDIFGLPFLGDTNDSEEEAIVNHLLTKAMGHEEQLSYLSESHIKEVCYQVIIRCLTSMCESHARLSLRTSVTYEDAVAVLFLYEESITSLFGPSLISSAPKRTITPSDTISIARQVSHNWHSLFDE</sequence>
<gene>
    <name evidence="1" type="ORF">AAG570_003451</name>
</gene>
<comment type="caution">
    <text evidence="1">The sequence shown here is derived from an EMBL/GenBank/DDBJ whole genome shotgun (WGS) entry which is preliminary data.</text>
</comment>
<organism evidence="1 2">
    <name type="scientific">Ranatra chinensis</name>
    <dbReference type="NCBI Taxonomy" id="642074"/>
    <lineage>
        <taxon>Eukaryota</taxon>
        <taxon>Metazoa</taxon>
        <taxon>Ecdysozoa</taxon>
        <taxon>Arthropoda</taxon>
        <taxon>Hexapoda</taxon>
        <taxon>Insecta</taxon>
        <taxon>Pterygota</taxon>
        <taxon>Neoptera</taxon>
        <taxon>Paraneoptera</taxon>
        <taxon>Hemiptera</taxon>
        <taxon>Heteroptera</taxon>
        <taxon>Panheteroptera</taxon>
        <taxon>Nepomorpha</taxon>
        <taxon>Nepidae</taxon>
        <taxon>Ranatrinae</taxon>
        <taxon>Ranatra</taxon>
    </lineage>
</organism>
<accession>A0ABD0Y3Q1</accession>
<dbReference type="EMBL" id="JBFDAA010000014">
    <property type="protein sequence ID" value="KAL1122045.1"/>
    <property type="molecule type" value="Genomic_DNA"/>
</dbReference>
<dbReference type="Proteomes" id="UP001558652">
    <property type="component" value="Unassembled WGS sequence"/>
</dbReference>
<keyword evidence="2" id="KW-1185">Reference proteome</keyword>
<proteinExistence type="predicted"/>
<name>A0ABD0Y3Q1_9HEMI</name>